<dbReference type="EMBL" id="FPJW01000004">
    <property type="protein sequence ID" value="SFX38061.1"/>
    <property type="molecule type" value="Genomic_DNA"/>
</dbReference>
<dbReference type="GO" id="GO:0042158">
    <property type="term" value="P:lipoprotein biosynthetic process"/>
    <property type="evidence" value="ECO:0007669"/>
    <property type="project" value="InterPro"/>
</dbReference>
<dbReference type="InterPro" id="IPR000866">
    <property type="entry name" value="AhpC/TSA"/>
</dbReference>
<dbReference type="GO" id="GO:0015036">
    <property type="term" value="F:disulfide oxidoreductase activity"/>
    <property type="evidence" value="ECO:0007669"/>
    <property type="project" value="UniProtKB-ARBA"/>
</dbReference>
<dbReference type="GO" id="GO:0016209">
    <property type="term" value="F:antioxidant activity"/>
    <property type="evidence" value="ECO:0007669"/>
    <property type="project" value="InterPro"/>
</dbReference>
<evidence type="ECO:0000259" key="3">
    <source>
        <dbReference type="PROSITE" id="PS51352"/>
    </source>
</evidence>
<dbReference type="PANTHER" id="PTHR42852">
    <property type="entry name" value="THIOL:DISULFIDE INTERCHANGE PROTEIN DSBE"/>
    <property type="match status" value="1"/>
</dbReference>
<dbReference type="PROSITE" id="PS00194">
    <property type="entry name" value="THIOREDOXIN_1"/>
    <property type="match status" value="1"/>
</dbReference>
<dbReference type="Pfam" id="PF00578">
    <property type="entry name" value="AhpC-TSA"/>
    <property type="match status" value="1"/>
</dbReference>
<dbReference type="RefSeq" id="WP_072325679.1">
    <property type="nucleotide sequence ID" value="NZ_FPJW01000004.1"/>
</dbReference>
<evidence type="ECO:0000256" key="2">
    <source>
        <dbReference type="SAM" id="Phobius"/>
    </source>
</evidence>
<keyword evidence="4" id="KW-0413">Isomerase</keyword>
<dbReference type="Pfam" id="PF01790">
    <property type="entry name" value="LGT"/>
    <property type="match status" value="1"/>
</dbReference>
<keyword evidence="1" id="KW-0676">Redox-active center</keyword>
<feature type="transmembrane region" description="Helical" evidence="2">
    <location>
        <begin position="6"/>
        <end position="27"/>
    </location>
</feature>
<dbReference type="GO" id="GO:0005886">
    <property type="term" value="C:plasma membrane"/>
    <property type="evidence" value="ECO:0007669"/>
    <property type="project" value="InterPro"/>
</dbReference>
<feature type="domain" description="Thioredoxin" evidence="3">
    <location>
        <begin position="130"/>
        <end position="267"/>
    </location>
</feature>
<feature type="transmembrane region" description="Helical" evidence="2">
    <location>
        <begin position="81"/>
        <end position="98"/>
    </location>
</feature>
<dbReference type="InterPro" id="IPR017937">
    <property type="entry name" value="Thioredoxin_CS"/>
</dbReference>
<dbReference type="InterPro" id="IPR013766">
    <property type="entry name" value="Thioredoxin_domain"/>
</dbReference>
<keyword evidence="2" id="KW-0472">Membrane</keyword>
<dbReference type="InterPro" id="IPR036249">
    <property type="entry name" value="Thioredoxin-like_sf"/>
</dbReference>
<dbReference type="CDD" id="cd02966">
    <property type="entry name" value="TlpA_like_family"/>
    <property type="match status" value="1"/>
</dbReference>
<keyword evidence="5" id="KW-1185">Reference proteome</keyword>
<dbReference type="Gene3D" id="3.40.30.10">
    <property type="entry name" value="Glutaredoxin"/>
    <property type="match status" value="1"/>
</dbReference>
<reference evidence="4 5" key="1">
    <citation type="submission" date="2016-11" db="EMBL/GenBank/DDBJ databases">
        <authorList>
            <person name="Jaros S."/>
            <person name="Januszkiewicz K."/>
            <person name="Wedrychowicz H."/>
        </authorList>
    </citation>
    <scope>NUCLEOTIDE SEQUENCE [LARGE SCALE GENOMIC DNA]</scope>
    <source>
        <strain evidence="4 5">DSM 21637</strain>
    </source>
</reference>
<accession>A0A1K1WMP9</accession>
<dbReference type="GO" id="GO:0016853">
    <property type="term" value="F:isomerase activity"/>
    <property type="evidence" value="ECO:0007669"/>
    <property type="project" value="UniProtKB-KW"/>
</dbReference>
<keyword evidence="2" id="KW-0812">Transmembrane</keyword>
<feature type="transmembrane region" description="Helical" evidence="2">
    <location>
        <begin position="110"/>
        <end position="128"/>
    </location>
</feature>
<dbReference type="PANTHER" id="PTHR42852:SF13">
    <property type="entry name" value="PROTEIN DIPZ"/>
    <property type="match status" value="1"/>
</dbReference>
<sequence length="271" mass="30139">MEALTLGPLLLPVSRLPGLAALLVLLISTELLDKRHPGLARWGWLTLLVAALAGRLIYAAGAPGAYLSAPWTLLYFWQPGYSWWGALLGGLIFTGIYLHRHAPLRKIGGLSFAATAATGLLVLALLPGTQGKGDAIPDLRVFNLDGEELRLNQLADGRPLVVNLWATWCPPCRREMPMLMDFENDPRVQILLINQGESLLAVERYLDDQRLRFTLPLLDPEQNAMRRFEAPGLPATLFYSAEGQLVDRHFGELSRAQIEQFIRRQGRSLDK</sequence>
<feature type="transmembrane region" description="Helical" evidence="2">
    <location>
        <begin position="39"/>
        <end position="61"/>
    </location>
</feature>
<dbReference type="AlphaFoldDB" id="A0A1K1WMP9"/>
<dbReference type="InterPro" id="IPR001640">
    <property type="entry name" value="Lgt"/>
</dbReference>
<dbReference type="GO" id="GO:0008961">
    <property type="term" value="F:phosphatidylglycerol-prolipoprotein diacylglyceryl transferase activity"/>
    <property type="evidence" value="ECO:0007669"/>
    <property type="project" value="InterPro"/>
</dbReference>
<evidence type="ECO:0000256" key="1">
    <source>
        <dbReference type="ARBA" id="ARBA00023284"/>
    </source>
</evidence>
<gene>
    <name evidence="4" type="ORF">SAMN02745752_01433</name>
</gene>
<protein>
    <submittedName>
        <fullName evidence="4">Thiol-disulfide isomerase or thioredoxin</fullName>
    </submittedName>
</protein>
<organism evidence="4 5">
    <name type="scientific">Marinospirillum alkaliphilum DSM 21637</name>
    <dbReference type="NCBI Taxonomy" id="1122209"/>
    <lineage>
        <taxon>Bacteria</taxon>
        <taxon>Pseudomonadati</taxon>
        <taxon>Pseudomonadota</taxon>
        <taxon>Gammaproteobacteria</taxon>
        <taxon>Oceanospirillales</taxon>
        <taxon>Oceanospirillaceae</taxon>
        <taxon>Marinospirillum</taxon>
    </lineage>
</organism>
<dbReference type="OrthoDB" id="9799347at2"/>
<evidence type="ECO:0000313" key="4">
    <source>
        <dbReference type="EMBL" id="SFX38061.1"/>
    </source>
</evidence>
<dbReference type="InterPro" id="IPR050553">
    <property type="entry name" value="Thioredoxin_ResA/DsbE_sf"/>
</dbReference>
<dbReference type="PROSITE" id="PS51352">
    <property type="entry name" value="THIOREDOXIN_2"/>
    <property type="match status" value="1"/>
</dbReference>
<dbReference type="STRING" id="1122209.SAMN02745752_01433"/>
<name>A0A1K1WMP9_9GAMM</name>
<evidence type="ECO:0000313" key="5">
    <source>
        <dbReference type="Proteomes" id="UP000182350"/>
    </source>
</evidence>
<dbReference type="SUPFAM" id="SSF52833">
    <property type="entry name" value="Thioredoxin-like"/>
    <property type="match status" value="1"/>
</dbReference>
<dbReference type="Proteomes" id="UP000182350">
    <property type="component" value="Unassembled WGS sequence"/>
</dbReference>
<keyword evidence="2" id="KW-1133">Transmembrane helix</keyword>
<proteinExistence type="predicted"/>